<accession>A0A0F9EYY2</accession>
<evidence type="ECO:0000256" key="5">
    <source>
        <dbReference type="ARBA" id="ARBA00023211"/>
    </source>
</evidence>
<organism evidence="8">
    <name type="scientific">marine sediment metagenome</name>
    <dbReference type="NCBI Taxonomy" id="412755"/>
    <lineage>
        <taxon>unclassified sequences</taxon>
        <taxon>metagenomes</taxon>
        <taxon>ecological metagenomes</taxon>
    </lineage>
</organism>
<dbReference type="GO" id="GO:0005975">
    <property type="term" value="P:carbohydrate metabolic process"/>
    <property type="evidence" value="ECO:0007669"/>
    <property type="project" value="InterPro"/>
</dbReference>
<dbReference type="AlphaFoldDB" id="A0A0F9EYY2"/>
<proteinExistence type="predicted"/>
<keyword evidence="4" id="KW-0520">NAD</keyword>
<feature type="non-terminal residue" evidence="8">
    <location>
        <position position="1"/>
    </location>
</feature>
<keyword evidence="3" id="KW-0378">Hydrolase</keyword>
<dbReference type="GO" id="GO:0016616">
    <property type="term" value="F:oxidoreductase activity, acting on the CH-OH group of donors, NAD or NADP as acceptor"/>
    <property type="evidence" value="ECO:0007669"/>
    <property type="project" value="InterPro"/>
</dbReference>
<keyword evidence="5" id="KW-0464">Manganese</keyword>
<keyword evidence="6" id="KW-0326">Glycosidase</keyword>
<dbReference type="PANTHER" id="PTHR32092">
    <property type="entry name" value="6-PHOSPHO-BETA-GLUCOSIDASE-RELATED"/>
    <property type="match status" value="1"/>
</dbReference>
<evidence type="ECO:0000256" key="2">
    <source>
        <dbReference type="ARBA" id="ARBA00022723"/>
    </source>
</evidence>
<sequence length="226" mass="24988">IMRLTGYFQTESSAHASEYLGWFRKGPEMVLDYLPHRWDYYQICSAHAEGARAADFLRDARKRGLVAGHEYGSGIIDSIVTGATRLVHGSVPNDGIITNLPADCSVEVPVYVDAEGLRPTLVGELPTACAAVNRLTVNQVQCAVEAALTRDLDMVYAAVAMDPLTSALLTLPQIRRMVDEMMRSQRRWLGKYASRTLVTAGADRIAKTLKKRLAPPKKKTSRRRKG</sequence>
<dbReference type="Gene3D" id="3.90.110.10">
    <property type="entry name" value="Lactate dehydrogenase/glycoside hydrolase, family 4, C-terminal"/>
    <property type="match status" value="1"/>
</dbReference>
<protein>
    <recommendedName>
        <fullName evidence="7">Glycosyl hydrolase family 4 C-terminal domain-containing protein</fullName>
    </recommendedName>
</protein>
<evidence type="ECO:0000313" key="8">
    <source>
        <dbReference type="EMBL" id="KKL79298.1"/>
    </source>
</evidence>
<dbReference type="PANTHER" id="PTHR32092:SF6">
    <property type="entry name" value="ALPHA-GALACTOSIDASE"/>
    <property type="match status" value="1"/>
</dbReference>
<evidence type="ECO:0000256" key="6">
    <source>
        <dbReference type="ARBA" id="ARBA00023295"/>
    </source>
</evidence>
<evidence type="ECO:0000256" key="1">
    <source>
        <dbReference type="ARBA" id="ARBA00001911"/>
    </source>
</evidence>
<dbReference type="SUPFAM" id="SSF56327">
    <property type="entry name" value="LDH C-terminal domain-like"/>
    <property type="match status" value="1"/>
</dbReference>
<evidence type="ECO:0000259" key="7">
    <source>
        <dbReference type="Pfam" id="PF11975"/>
    </source>
</evidence>
<comment type="caution">
    <text evidence="8">The sequence shown here is derived from an EMBL/GenBank/DDBJ whole genome shotgun (WGS) entry which is preliminary data.</text>
</comment>
<dbReference type="InterPro" id="IPR022616">
    <property type="entry name" value="Glyco_hydro_4_C"/>
</dbReference>
<gene>
    <name evidence="8" type="ORF">LCGC14_2016260</name>
</gene>
<evidence type="ECO:0000256" key="4">
    <source>
        <dbReference type="ARBA" id="ARBA00023027"/>
    </source>
</evidence>
<feature type="domain" description="Glycosyl hydrolase family 4 C-terminal" evidence="7">
    <location>
        <begin position="2"/>
        <end position="165"/>
    </location>
</feature>
<dbReference type="GO" id="GO:0004553">
    <property type="term" value="F:hydrolase activity, hydrolyzing O-glycosyl compounds"/>
    <property type="evidence" value="ECO:0007669"/>
    <property type="project" value="InterPro"/>
</dbReference>
<reference evidence="8" key="1">
    <citation type="journal article" date="2015" name="Nature">
        <title>Complex archaea that bridge the gap between prokaryotes and eukaryotes.</title>
        <authorList>
            <person name="Spang A."/>
            <person name="Saw J.H."/>
            <person name="Jorgensen S.L."/>
            <person name="Zaremba-Niedzwiedzka K."/>
            <person name="Martijn J."/>
            <person name="Lind A.E."/>
            <person name="van Eijk R."/>
            <person name="Schleper C."/>
            <person name="Guy L."/>
            <person name="Ettema T.J."/>
        </authorList>
    </citation>
    <scope>NUCLEOTIDE SEQUENCE</scope>
</reference>
<dbReference type="InterPro" id="IPR001088">
    <property type="entry name" value="Glyco_hydro_4"/>
</dbReference>
<dbReference type="EMBL" id="LAZR01023212">
    <property type="protein sequence ID" value="KKL79298.1"/>
    <property type="molecule type" value="Genomic_DNA"/>
</dbReference>
<keyword evidence="2" id="KW-0479">Metal-binding</keyword>
<name>A0A0F9EYY2_9ZZZZ</name>
<dbReference type="Pfam" id="PF11975">
    <property type="entry name" value="Glyco_hydro_4C"/>
    <property type="match status" value="1"/>
</dbReference>
<dbReference type="GO" id="GO:0046872">
    <property type="term" value="F:metal ion binding"/>
    <property type="evidence" value="ECO:0007669"/>
    <property type="project" value="UniProtKB-KW"/>
</dbReference>
<evidence type="ECO:0000256" key="3">
    <source>
        <dbReference type="ARBA" id="ARBA00022801"/>
    </source>
</evidence>
<comment type="cofactor">
    <cofactor evidence="1">
        <name>NAD(+)</name>
        <dbReference type="ChEBI" id="CHEBI:57540"/>
    </cofactor>
</comment>
<dbReference type="InterPro" id="IPR015955">
    <property type="entry name" value="Lactate_DH/Glyco_Ohase_4_C"/>
</dbReference>